<feature type="domain" description="Glycosyl transferase family 1" evidence="1">
    <location>
        <begin position="181"/>
        <end position="333"/>
    </location>
</feature>
<dbReference type="OrthoDB" id="9792269at2"/>
<dbReference type="InterPro" id="IPR001296">
    <property type="entry name" value="Glyco_trans_1"/>
</dbReference>
<feature type="domain" description="Glycosyltransferase subfamily 4-like N-terminal" evidence="2">
    <location>
        <begin position="13"/>
        <end position="166"/>
    </location>
</feature>
<sequence>MKVLLVIHGLDCVGGTERVTTHIANLLAEKGNQVSVLSLTSVDSSPAFTLNDDVTLLQPKRTYSSLRKHLHQLWQVIQVRKQFDVVIASDTQLCLYVWPLKLLSKAKVVAWEHFNSQVVTRFGSRWFGRKIAARLFDKIVVLTEQDKVSWQDKYQPHPPVSVIPNPCAMTVRSSIEAASIKRVVSVGRFTSQKGFDFLVRAWSLIPATTREQWQLHIVGPTGSASKEVALLIAKLQLEDQVIIAGASHNMEQVYDSSAIYVMSSRYEGFGMTLVEAMARGLAVIAYNCPMGPKEIIDDQFGIIVPAESIELLAQSLSALIEDNQLRSHYQQQALIGVKRYVPSKIAAQWQQEIQTLY</sequence>
<dbReference type="SUPFAM" id="SSF53756">
    <property type="entry name" value="UDP-Glycosyltransferase/glycogen phosphorylase"/>
    <property type="match status" value="1"/>
</dbReference>
<proteinExistence type="predicted"/>
<keyword evidence="3" id="KW-0808">Transferase</keyword>
<name>A0A0J8VBB7_9GAMM</name>
<dbReference type="AlphaFoldDB" id="A0A0J8VBB7"/>
<dbReference type="Pfam" id="PF00534">
    <property type="entry name" value="Glycos_transf_1"/>
    <property type="match status" value="1"/>
</dbReference>
<dbReference type="PANTHER" id="PTHR12526:SF630">
    <property type="entry name" value="GLYCOSYLTRANSFERASE"/>
    <property type="match status" value="1"/>
</dbReference>
<dbReference type="PANTHER" id="PTHR12526">
    <property type="entry name" value="GLYCOSYLTRANSFERASE"/>
    <property type="match status" value="1"/>
</dbReference>
<accession>A0A0J8VBB7</accession>
<dbReference type="InterPro" id="IPR028098">
    <property type="entry name" value="Glyco_trans_4-like_N"/>
</dbReference>
<evidence type="ECO:0000259" key="2">
    <source>
        <dbReference type="Pfam" id="PF13439"/>
    </source>
</evidence>
<reference evidence="3 4" key="1">
    <citation type="submission" date="2018-01" db="EMBL/GenBank/DDBJ databases">
        <title>Whole genome sequencing of Histamine producing bacteria.</title>
        <authorList>
            <person name="Butler K."/>
        </authorList>
    </citation>
    <scope>NUCLEOTIDE SEQUENCE [LARGE SCALE GENOMIC DNA]</scope>
    <source>
        <strain evidence="3 4">DSM 24669</strain>
    </source>
</reference>
<dbReference type="CDD" id="cd03820">
    <property type="entry name" value="GT4_AmsD-like"/>
    <property type="match status" value="1"/>
</dbReference>
<dbReference type="Proteomes" id="UP000240481">
    <property type="component" value="Unassembled WGS sequence"/>
</dbReference>
<comment type="caution">
    <text evidence="3">The sequence shown here is derived from an EMBL/GenBank/DDBJ whole genome shotgun (WGS) entry which is preliminary data.</text>
</comment>
<keyword evidence="4" id="KW-1185">Reference proteome</keyword>
<dbReference type="Pfam" id="PF13439">
    <property type="entry name" value="Glyco_transf_4"/>
    <property type="match status" value="1"/>
</dbReference>
<dbReference type="Gene3D" id="3.40.50.2000">
    <property type="entry name" value="Glycogen Phosphorylase B"/>
    <property type="match status" value="2"/>
</dbReference>
<evidence type="ECO:0000313" key="4">
    <source>
        <dbReference type="Proteomes" id="UP000240481"/>
    </source>
</evidence>
<dbReference type="GO" id="GO:0016757">
    <property type="term" value="F:glycosyltransferase activity"/>
    <property type="evidence" value="ECO:0007669"/>
    <property type="project" value="InterPro"/>
</dbReference>
<dbReference type="EMBL" id="PYLZ01000001">
    <property type="protein sequence ID" value="PSW26746.1"/>
    <property type="molecule type" value="Genomic_DNA"/>
</dbReference>
<evidence type="ECO:0000259" key="1">
    <source>
        <dbReference type="Pfam" id="PF00534"/>
    </source>
</evidence>
<dbReference type="STRING" id="680026.AB733_10705"/>
<dbReference type="RefSeq" id="WP_048898753.1">
    <property type="nucleotide sequence ID" value="NZ_AP024852.1"/>
</dbReference>
<organism evidence="3 4">
    <name type="scientific">Photobacterium swingsii</name>
    <dbReference type="NCBI Taxonomy" id="680026"/>
    <lineage>
        <taxon>Bacteria</taxon>
        <taxon>Pseudomonadati</taxon>
        <taxon>Pseudomonadota</taxon>
        <taxon>Gammaproteobacteria</taxon>
        <taxon>Vibrionales</taxon>
        <taxon>Vibrionaceae</taxon>
        <taxon>Photobacterium</taxon>
    </lineage>
</organism>
<dbReference type="GO" id="GO:1901135">
    <property type="term" value="P:carbohydrate derivative metabolic process"/>
    <property type="evidence" value="ECO:0007669"/>
    <property type="project" value="UniProtKB-ARBA"/>
</dbReference>
<protein>
    <submittedName>
        <fullName evidence="3">Glycosyltransferase family 4 protein</fullName>
    </submittedName>
</protein>
<gene>
    <name evidence="3" type="ORF">C9I94_01825</name>
</gene>
<evidence type="ECO:0000313" key="3">
    <source>
        <dbReference type="EMBL" id="PSW26746.1"/>
    </source>
</evidence>